<dbReference type="GO" id="GO:0007009">
    <property type="term" value="P:plasma membrane organization"/>
    <property type="evidence" value="ECO:0007669"/>
    <property type="project" value="EnsemblFungi"/>
</dbReference>
<evidence type="ECO:0000259" key="15">
    <source>
        <dbReference type="PROSITE" id="PS50032"/>
    </source>
</evidence>
<evidence type="ECO:0000259" key="14">
    <source>
        <dbReference type="PROSITE" id="PS50011"/>
    </source>
</evidence>
<keyword evidence="5" id="KW-0723">Serine/threonine-protein kinase</keyword>
<evidence type="ECO:0000256" key="5">
    <source>
        <dbReference type="ARBA" id="ARBA00022527"/>
    </source>
</evidence>
<keyword evidence="7 12" id="KW-0547">Nucleotide-binding</keyword>
<dbReference type="Pfam" id="PF02149">
    <property type="entry name" value="KA1"/>
    <property type="match status" value="1"/>
</dbReference>
<evidence type="ECO:0000256" key="3">
    <source>
        <dbReference type="ARBA" id="ARBA00012513"/>
    </source>
</evidence>
<evidence type="ECO:0000256" key="9">
    <source>
        <dbReference type="ARBA" id="ARBA00022840"/>
    </source>
</evidence>
<evidence type="ECO:0000256" key="6">
    <source>
        <dbReference type="ARBA" id="ARBA00022679"/>
    </source>
</evidence>
<keyword evidence="9 12" id="KW-0067">ATP-binding</keyword>
<dbReference type="GO" id="GO:0035556">
    <property type="term" value="P:intracellular signal transduction"/>
    <property type="evidence" value="ECO:0007669"/>
    <property type="project" value="TreeGrafter"/>
</dbReference>
<dbReference type="SUPFAM" id="SSF56112">
    <property type="entry name" value="Protein kinase-like (PK-like)"/>
    <property type="match status" value="1"/>
</dbReference>
<dbReference type="Gene3D" id="1.10.510.10">
    <property type="entry name" value="Transferase(Phosphotransferase) domain 1"/>
    <property type="match status" value="1"/>
</dbReference>
<comment type="subcellular location">
    <subcellularLocation>
        <location evidence="1">Cytoplasm</location>
    </subcellularLocation>
</comment>
<evidence type="ECO:0000256" key="2">
    <source>
        <dbReference type="ARBA" id="ARBA00010791"/>
    </source>
</evidence>
<dbReference type="PANTHER" id="PTHR24346:SF82">
    <property type="entry name" value="KP78A-RELATED"/>
    <property type="match status" value="1"/>
</dbReference>
<dbReference type="GO" id="GO:0000226">
    <property type="term" value="P:microtubule cytoskeleton organization"/>
    <property type="evidence" value="ECO:0007669"/>
    <property type="project" value="TreeGrafter"/>
</dbReference>
<evidence type="ECO:0000313" key="16">
    <source>
        <dbReference type="EMBL" id="KTW27013.1"/>
    </source>
</evidence>
<dbReference type="GO" id="GO:0004674">
    <property type="term" value="F:protein serine/threonine kinase activity"/>
    <property type="evidence" value="ECO:0007669"/>
    <property type="project" value="UniProtKB-KW"/>
</dbReference>
<organism evidence="16 17">
    <name type="scientific">Pneumocystis carinii (strain B80)</name>
    <name type="common">Rat pneumocystis pneumonia agent</name>
    <name type="synonym">Pneumocystis carinii f. sp. carinii</name>
    <dbReference type="NCBI Taxonomy" id="1408658"/>
    <lineage>
        <taxon>Eukaryota</taxon>
        <taxon>Fungi</taxon>
        <taxon>Dikarya</taxon>
        <taxon>Ascomycota</taxon>
        <taxon>Taphrinomycotina</taxon>
        <taxon>Pneumocystomycetes</taxon>
        <taxon>Pneumocystaceae</taxon>
        <taxon>Pneumocystis</taxon>
    </lineage>
</organism>
<dbReference type="EC" id="2.7.11.1" evidence="3"/>
<dbReference type="GO" id="GO:0140472">
    <property type="term" value="C:cell cortex of non-growing cell tip"/>
    <property type="evidence" value="ECO:0007669"/>
    <property type="project" value="EnsemblFungi"/>
</dbReference>
<reference evidence="17" key="1">
    <citation type="journal article" date="2016" name="Nat. Commun.">
        <title>Genome analysis of three Pneumocystis species reveals adaptation mechanisms to life exclusively in mammalian hosts.</title>
        <authorList>
            <person name="Ma L."/>
            <person name="Chen Z."/>
            <person name="Huang D.W."/>
            <person name="Kutty G."/>
            <person name="Ishihara M."/>
            <person name="Wang H."/>
            <person name="Abouelleil A."/>
            <person name="Bishop L."/>
            <person name="Davey E."/>
            <person name="Deng R."/>
            <person name="Deng X."/>
            <person name="Fan L."/>
            <person name="Fantoni G."/>
            <person name="Fitzgerald M."/>
            <person name="Gogineni E."/>
            <person name="Goldberg J.M."/>
            <person name="Handley G."/>
            <person name="Hu X."/>
            <person name="Huber C."/>
            <person name="Jiao X."/>
            <person name="Jones K."/>
            <person name="Levin J.Z."/>
            <person name="Liu Y."/>
            <person name="Macdonald P."/>
            <person name="Melnikov A."/>
            <person name="Raley C."/>
            <person name="Sassi M."/>
            <person name="Sherman B.T."/>
            <person name="Song X."/>
            <person name="Sykes S."/>
            <person name="Tran B."/>
            <person name="Walsh L."/>
            <person name="Xia Y."/>
            <person name="Yang J."/>
            <person name="Young S."/>
            <person name="Zeng Q."/>
            <person name="Zheng X."/>
            <person name="Stephens R."/>
            <person name="Nusbaum C."/>
            <person name="Birren B.W."/>
            <person name="Azadi P."/>
            <person name="Lempicki R.A."/>
            <person name="Cuomo C.A."/>
            <person name="Kovacs J.A."/>
        </authorList>
    </citation>
    <scope>NUCLEOTIDE SEQUENCE [LARGE SCALE GENOMIC DNA]</scope>
    <source>
        <strain evidence="17">B80</strain>
    </source>
</reference>
<keyword evidence="8" id="KW-0418">Kinase</keyword>
<sequence length="919" mass="104294">MISTERVPESMKEPEKIGISTVSSPSNVPISNEKAQETEAGIAQKRSPKVGLSRSGSKEEHILSKERAYIRKTIGDWQLGKTLGSGSMGKVKVVTHMSTNEIAAVKIIPRPFSQGISIASQNVDYGKEVRTIREIAISSLLQHPYICTLRDVKIQPNHYYVFFEYINGGQMLDYIISHGKLKEKQARKFARQIGSALDYCHRNSIVHRDLKIENILISKEGDIKMIDFGLSNLYSPHSQLSTFCGSLYFAAPELLNAKAYIGPEIDIWSFGVVLYVLVCGKVPFDDQNMPALHAKIKRGHVEYPSWLTIECKQLLSRMLVTSPSQRATLSEILNHPWMMRGYDCPPNNYLPPRYPITFPLDMEIIRRMTGFDFGNEQTILAKLTNILESEGYRKLVKAYYNQSHDTHVLSLLMDKKKNFFDFYKRKISSSPSNPPLSSDVNQHPLKSKPIYIDAYHPLISIYYLVKEKIEREKKCNYQDSYIHGNDHYEALNSSTPISANLSPLDHKDYHNTIPSIKKQTFPSRARARTYDEKEVATAIKDISSISPNTVDNHKLIKESKEKNFKIFRRFSSKRIKKHFSNPTSILPSLIPVELLTPPPKSLSNKYSHDVESLRETDAKVRLSNPFANVTNLKRSVSINDNAYLSRRISPPLHIHNPSSSKDHLKDMKKNSITENGTQPSFPKPFNVVSTFSFKGNRTKSLGHAKSEVLRKEKKCQRQSSVLIRHNSPTTIANSNKYVFNHACQSLNSTQPSQEVTVKSGFLKGIFSVSTTTSKPPHIIKSDLICILNCLNISFRDIKGGVFCIYQPSINLKDFINNTIEPNHHAINPKTQLKRSISLHKMNYKRKKNGIDIHPNTIGSESDDSLDNGKNKNANFTIQFEIYIVKVPLFALHGLQFKRVGGNAWQYRSLASRIIAEMKL</sequence>
<feature type="compositionally biased region" description="Polar residues" evidence="13">
    <location>
        <begin position="20"/>
        <end position="30"/>
    </location>
</feature>
<dbReference type="InterPro" id="IPR017441">
    <property type="entry name" value="Protein_kinase_ATP_BS"/>
</dbReference>
<dbReference type="PANTHER" id="PTHR24346">
    <property type="entry name" value="MAP/MICROTUBULE AFFINITY-REGULATING KINASE"/>
    <property type="match status" value="1"/>
</dbReference>
<evidence type="ECO:0000256" key="7">
    <source>
        <dbReference type="ARBA" id="ARBA00022741"/>
    </source>
</evidence>
<dbReference type="RefSeq" id="XP_018225204.1">
    <property type="nucleotide sequence ID" value="XM_018371044.1"/>
</dbReference>
<feature type="region of interest" description="Disordered" evidence="13">
    <location>
        <begin position="1"/>
        <end position="57"/>
    </location>
</feature>
<dbReference type="GO" id="GO:0035841">
    <property type="term" value="C:new growing cell tip"/>
    <property type="evidence" value="ECO:0007669"/>
    <property type="project" value="EnsemblFungi"/>
</dbReference>
<dbReference type="Proteomes" id="UP000054454">
    <property type="component" value="Unassembled WGS sequence"/>
</dbReference>
<dbReference type="AlphaFoldDB" id="A0A0W4ZF77"/>
<dbReference type="Pfam" id="PF00069">
    <property type="entry name" value="Pkinase"/>
    <property type="match status" value="1"/>
</dbReference>
<dbReference type="PROSITE" id="PS00108">
    <property type="entry name" value="PROTEIN_KINASE_ST"/>
    <property type="match status" value="1"/>
</dbReference>
<feature type="compositionally biased region" description="Basic and acidic residues" evidence="13">
    <location>
        <begin position="1"/>
        <end position="16"/>
    </location>
</feature>
<dbReference type="PROSITE" id="PS50011">
    <property type="entry name" value="PROTEIN_KINASE_DOM"/>
    <property type="match status" value="1"/>
</dbReference>
<keyword evidence="6" id="KW-0808">Transferase</keyword>
<evidence type="ECO:0000313" key="17">
    <source>
        <dbReference type="Proteomes" id="UP000054454"/>
    </source>
</evidence>
<evidence type="ECO:0000256" key="10">
    <source>
        <dbReference type="ARBA" id="ARBA00047899"/>
    </source>
</evidence>
<evidence type="ECO:0000256" key="13">
    <source>
        <dbReference type="SAM" id="MobiDB-lite"/>
    </source>
</evidence>
<feature type="domain" description="KA1" evidence="15">
    <location>
        <begin position="870"/>
        <end position="919"/>
    </location>
</feature>
<dbReference type="Gene3D" id="3.30.310.80">
    <property type="entry name" value="Kinase associated domain 1, KA1"/>
    <property type="match status" value="1"/>
</dbReference>
<name>A0A0W4ZF77_PNEC8</name>
<dbReference type="CDD" id="cd14077">
    <property type="entry name" value="STKc_Kin1_2"/>
    <property type="match status" value="1"/>
</dbReference>
<keyword evidence="4" id="KW-0963">Cytoplasm</keyword>
<keyword evidence="17" id="KW-1185">Reference proteome</keyword>
<dbReference type="InterPro" id="IPR008271">
    <property type="entry name" value="Ser/Thr_kinase_AS"/>
</dbReference>
<dbReference type="SMART" id="SM00220">
    <property type="entry name" value="S_TKc"/>
    <property type="match status" value="1"/>
</dbReference>
<dbReference type="OrthoDB" id="1928777at2759"/>
<dbReference type="InterPro" id="IPR028375">
    <property type="entry name" value="KA1/Ssp2_C"/>
</dbReference>
<evidence type="ECO:0000256" key="11">
    <source>
        <dbReference type="ARBA" id="ARBA00048679"/>
    </source>
</evidence>
<evidence type="ECO:0000256" key="4">
    <source>
        <dbReference type="ARBA" id="ARBA00022490"/>
    </source>
</evidence>
<proteinExistence type="inferred from homology"/>
<evidence type="ECO:0000256" key="1">
    <source>
        <dbReference type="ARBA" id="ARBA00004496"/>
    </source>
</evidence>
<dbReference type="GO" id="GO:1903500">
    <property type="term" value="P:negative regulation of mitotic actomyosin contractile ring assembly"/>
    <property type="evidence" value="ECO:0007669"/>
    <property type="project" value="EnsemblFungi"/>
</dbReference>
<dbReference type="VEuPathDB" id="FungiDB:T552_02506"/>
<comment type="similarity">
    <text evidence="2">Belongs to the protein kinase superfamily. CAMK Ser/Thr protein kinase family. NIM1 subfamily.</text>
</comment>
<comment type="catalytic activity">
    <reaction evidence="10">
        <text>L-threonyl-[protein] + ATP = O-phospho-L-threonyl-[protein] + ADP + H(+)</text>
        <dbReference type="Rhea" id="RHEA:46608"/>
        <dbReference type="Rhea" id="RHEA-COMP:11060"/>
        <dbReference type="Rhea" id="RHEA-COMP:11605"/>
        <dbReference type="ChEBI" id="CHEBI:15378"/>
        <dbReference type="ChEBI" id="CHEBI:30013"/>
        <dbReference type="ChEBI" id="CHEBI:30616"/>
        <dbReference type="ChEBI" id="CHEBI:61977"/>
        <dbReference type="ChEBI" id="CHEBI:456216"/>
        <dbReference type="EC" id="2.7.11.1"/>
    </reaction>
</comment>
<comment type="catalytic activity">
    <reaction evidence="11">
        <text>L-seryl-[protein] + ATP = O-phospho-L-seryl-[protein] + ADP + H(+)</text>
        <dbReference type="Rhea" id="RHEA:17989"/>
        <dbReference type="Rhea" id="RHEA-COMP:9863"/>
        <dbReference type="Rhea" id="RHEA-COMP:11604"/>
        <dbReference type="ChEBI" id="CHEBI:15378"/>
        <dbReference type="ChEBI" id="CHEBI:29999"/>
        <dbReference type="ChEBI" id="CHEBI:30616"/>
        <dbReference type="ChEBI" id="CHEBI:83421"/>
        <dbReference type="ChEBI" id="CHEBI:456216"/>
        <dbReference type="EC" id="2.7.11.1"/>
    </reaction>
</comment>
<accession>A0A0W4ZF77</accession>
<dbReference type="PROSITE" id="PS00107">
    <property type="entry name" value="PROTEIN_KINASE_ATP"/>
    <property type="match status" value="1"/>
</dbReference>
<dbReference type="InterPro" id="IPR011009">
    <property type="entry name" value="Kinase-like_dom_sf"/>
</dbReference>
<protein>
    <recommendedName>
        <fullName evidence="3">non-specific serine/threonine protein kinase</fullName>
        <ecNumber evidence="3">2.7.11.1</ecNumber>
    </recommendedName>
</protein>
<dbReference type="GeneID" id="28937247"/>
<dbReference type="GO" id="GO:0005524">
    <property type="term" value="F:ATP binding"/>
    <property type="evidence" value="ECO:0007669"/>
    <property type="project" value="UniProtKB-UniRule"/>
</dbReference>
<dbReference type="CDD" id="cd12121">
    <property type="entry name" value="MARK_C_like"/>
    <property type="match status" value="1"/>
</dbReference>
<comment type="caution">
    <text evidence="16">The sequence shown here is derived from an EMBL/GenBank/DDBJ whole genome shotgun (WGS) entry which is preliminary data.</text>
</comment>
<gene>
    <name evidence="16" type="ORF">T552_02506</name>
</gene>
<dbReference type="FunFam" id="1.10.510.10:FF:001222">
    <property type="entry name" value="Serine/threonine-protein kinase ppk25"/>
    <property type="match status" value="1"/>
</dbReference>
<dbReference type="GO" id="GO:0030950">
    <property type="term" value="P:establishment or maintenance of actin cytoskeleton polarity"/>
    <property type="evidence" value="ECO:0007669"/>
    <property type="project" value="EnsemblFungi"/>
</dbReference>
<dbReference type="GO" id="GO:0031097">
    <property type="term" value="C:medial cortex"/>
    <property type="evidence" value="ECO:0007669"/>
    <property type="project" value="EnsemblFungi"/>
</dbReference>
<evidence type="ECO:0000256" key="12">
    <source>
        <dbReference type="PROSITE-ProRule" id="PRU10141"/>
    </source>
</evidence>
<dbReference type="GO" id="GO:1902716">
    <property type="term" value="C:cell cortex of growing cell tip"/>
    <property type="evidence" value="ECO:0007669"/>
    <property type="project" value="EnsemblFungi"/>
</dbReference>
<feature type="domain" description="Protein kinase" evidence="14">
    <location>
        <begin position="77"/>
        <end position="338"/>
    </location>
</feature>
<dbReference type="InterPro" id="IPR000719">
    <property type="entry name" value="Prot_kinase_dom"/>
</dbReference>
<dbReference type="GO" id="GO:0035842">
    <property type="term" value="C:old cell tip after activation of bipolar cell growth"/>
    <property type="evidence" value="ECO:0007669"/>
    <property type="project" value="EnsemblFungi"/>
</dbReference>
<dbReference type="GO" id="GO:0051523">
    <property type="term" value="P:cell growth mode switching, monopolar to bipolar"/>
    <property type="evidence" value="ECO:0007669"/>
    <property type="project" value="EnsemblFungi"/>
</dbReference>
<dbReference type="EMBL" id="LFVZ01000011">
    <property type="protein sequence ID" value="KTW27013.1"/>
    <property type="molecule type" value="Genomic_DNA"/>
</dbReference>
<dbReference type="GO" id="GO:0106310">
    <property type="term" value="F:protein serine kinase activity"/>
    <property type="evidence" value="ECO:0007669"/>
    <property type="project" value="RHEA"/>
</dbReference>
<dbReference type="GO" id="GO:1902408">
    <property type="term" value="P:mitotic cytokinesis, division site positioning"/>
    <property type="evidence" value="ECO:0007669"/>
    <property type="project" value="EnsemblFungi"/>
</dbReference>
<dbReference type="SUPFAM" id="SSF103243">
    <property type="entry name" value="KA1-like"/>
    <property type="match status" value="1"/>
</dbReference>
<feature type="binding site" evidence="12">
    <location>
        <position position="106"/>
    </location>
    <ligand>
        <name>ATP</name>
        <dbReference type="ChEBI" id="CHEBI:30616"/>
    </ligand>
</feature>
<dbReference type="PROSITE" id="PS50032">
    <property type="entry name" value="KA1"/>
    <property type="match status" value="1"/>
</dbReference>
<evidence type="ECO:0000256" key="8">
    <source>
        <dbReference type="ARBA" id="ARBA00022777"/>
    </source>
</evidence>
<dbReference type="InterPro" id="IPR001772">
    <property type="entry name" value="KA1_dom"/>
</dbReference>